<protein>
    <submittedName>
        <fullName evidence="10">Oligopeptide transport system ATP-binding protein</fullName>
    </submittedName>
</protein>
<comment type="subcellular location">
    <subcellularLocation>
        <location evidence="1">Cell inner membrane</location>
        <topology evidence="1">Peripheral membrane protein</topology>
    </subcellularLocation>
</comment>
<dbReference type="GO" id="GO:0015833">
    <property type="term" value="P:peptide transport"/>
    <property type="evidence" value="ECO:0007669"/>
    <property type="project" value="InterPro"/>
</dbReference>
<evidence type="ECO:0000256" key="8">
    <source>
        <dbReference type="SAM" id="MobiDB-lite"/>
    </source>
</evidence>
<keyword evidence="3" id="KW-0813">Transport</keyword>
<dbReference type="Proteomes" id="UP000292039">
    <property type="component" value="Unassembled WGS sequence"/>
</dbReference>
<dbReference type="SUPFAM" id="SSF52540">
    <property type="entry name" value="P-loop containing nucleoside triphosphate hydrolases"/>
    <property type="match status" value="2"/>
</dbReference>
<evidence type="ECO:0000313" key="11">
    <source>
        <dbReference type="Proteomes" id="UP000292039"/>
    </source>
</evidence>
<dbReference type="Gene3D" id="3.40.50.300">
    <property type="entry name" value="P-loop containing nucleotide triphosphate hydrolases"/>
    <property type="match status" value="2"/>
</dbReference>
<dbReference type="InterPro" id="IPR013563">
    <property type="entry name" value="Oligopep_ABC_C"/>
</dbReference>
<dbReference type="InterPro" id="IPR017871">
    <property type="entry name" value="ABC_transporter-like_CS"/>
</dbReference>
<feature type="domain" description="ABC transporter" evidence="9">
    <location>
        <begin position="36"/>
        <end position="283"/>
    </location>
</feature>
<evidence type="ECO:0000256" key="7">
    <source>
        <dbReference type="ARBA" id="ARBA00023136"/>
    </source>
</evidence>
<accession>A0A4Q7MWH9</accession>
<evidence type="ECO:0000256" key="6">
    <source>
        <dbReference type="ARBA" id="ARBA00022840"/>
    </source>
</evidence>
<comment type="similarity">
    <text evidence="2">Belongs to the ABC transporter superfamily.</text>
</comment>
<dbReference type="PANTHER" id="PTHR43297">
    <property type="entry name" value="OLIGOPEPTIDE TRANSPORT ATP-BINDING PROTEIN APPD"/>
    <property type="match status" value="1"/>
</dbReference>
<dbReference type="InterPro" id="IPR003439">
    <property type="entry name" value="ABC_transporter-like_ATP-bd"/>
</dbReference>
<dbReference type="GO" id="GO:0005886">
    <property type="term" value="C:plasma membrane"/>
    <property type="evidence" value="ECO:0007669"/>
    <property type="project" value="UniProtKB-SubCell"/>
</dbReference>
<evidence type="ECO:0000313" key="10">
    <source>
        <dbReference type="EMBL" id="RZS73084.1"/>
    </source>
</evidence>
<proteinExistence type="inferred from homology"/>
<keyword evidence="4" id="KW-1003">Cell membrane</keyword>
<organism evidence="10 11">
    <name type="scientific">Kerstersia gyiorum</name>
    <dbReference type="NCBI Taxonomy" id="206506"/>
    <lineage>
        <taxon>Bacteria</taxon>
        <taxon>Pseudomonadati</taxon>
        <taxon>Pseudomonadota</taxon>
        <taxon>Betaproteobacteria</taxon>
        <taxon>Burkholderiales</taxon>
        <taxon>Alcaligenaceae</taxon>
        <taxon>Kerstersia</taxon>
    </lineage>
</organism>
<evidence type="ECO:0000259" key="9">
    <source>
        <dbReference type="PROSITE" id="PS50893"/>
    </source>
</evidence>
<dbReference type="InterPro" id="IPR027417">
    <property type="entry name" value="P-loop_NTPase"/>
</dbReference>
<keyword evidence="6 10" id="KW-0067">ATP-binding</keyword>
<keyword evidence="5" id="KW-0547">Nucleotide-binding</keyword>
<dbReference type="EMBL" id="SGWZ01000001">
    <property type="protein sequence ID" value="RZS73084.1"/>
    <property type="molecule type" value="Genomic_DNA"/>
</dbReference>
<dbReference type="GO" id="GO:0005524">
    <property type="term" value="F:ATP binding"/>
    <property type="evidence" value="ECO:0007669"/>
    <property type="project" value="UniProtKB-KW"/>
</dbReference>
<dbReference type="Pfam" id="PF08352">
    <property type="entry name" value="oligo_HPY"/>
    <property type="match status" value="2"/>
</dbReference>
<dbReference type="PROSITE" id="PS50893">
    <property type="entry name" value="ABC_TRANSPORTER_2"/>
    <property type="match status" value="2"/>
</dbReference>
<dbReference type="PROSITE" id="PS00211">
    <property type="entry name" value="ABC_TRANSPORTER_1"/>
    <property type="match status" value="2"/>
</dbReference>
<keyword evidence="7" id="KW-0472">Membrane</keyword>
<dbReference type="GO" id="GO:0016887">
    <property type="term" value="F:ATP hydrolysis activity"/>
    <property type="evidence" value="ECO:0007669"/>
    <property type="project" value="InterPro"/>
</dbReference>
<feature type="region of interest" description="Disordered" evidence="8">
    <location>
        <begin position="1"/>
        <end position="23"/>
    </location>
</feature>
<dbReference type="GO" id="GO:0055085">
    <property type="term" value="P:transmembrane transport"/>
    <property type="evidence" value="ECO:0007669"/>
    <property type="project" value="UniProtKB-ARBA"/>
</dbReference>
<dbReference type="InterPro" id="IPR003593">
    <property type="entry name" value="AAA+_ATPase"/>
</dbReference>
<evidence type="ECO:0000256" key="4">
    <source>
        <dbReference type="ARBA" id="ARBA00022475"/>
    </source>
</evidence>
<dbReference type="CDD" id="cd03257">
    <property type="entry name" value="ABC_NikE_OppD_transporters"/>
    <property type="match status" value="2"/>
</dbReference>
<evidence type="ECO:0000256" key="5">
    <source>
        <dbReference type="ARBA" id="ARBA00022741"/>
    </source>
</evidence>
<dbReference type="NCBIfam" id="NF008453">
    <property type="entry name" value="PRK11308.1"/>
    <property type="match status" value="2"/>
</dbReference>
<evidence type="ECO:0000256" key="2">
    <source>
        <dbReference type="ARBA" id="ARBA00005417"/>
    </source>
</evidence>
<gene>
    <name evidence="10" type="ORF">EV679_0272</name>
</gene>
<dbReference type="InterPro" id="IPR050388">
    <property type="entry name" value="ABC_Ni/Peptide_Import"/>
</dbReference>
<name>A0A4Q7MWH9_9BURK</name>
<dbReference type="FunFam" id="3.40.50.300:FF:000016">
    <property type="entry name" value="Oligopeptide ABC transporter ATP-binding component"/>
    <property type="match status" value="2"/>
</dbReference>
<evidence type="ECO:0000256" key="3">
    <source>
        <dbReference type="ARBA" id="ARBA00022448"/>
    </source>
</evidence>
<feature type="domain" description="ABC transporter" evidence="9">
    <location>
        <begin position="302"/>
        <end position="551"/>
    </location>
</feature>
<dbReference type="Pfam" id="PF00005">
    <property type="entry name" value="ABC_tran"/>
    <property type="match status" value="2"/>
</dbReference>
<reference evidence="10 11" key="1">
    <citation type="submission" date="2019-02" db="EMBL/GenBank/DDBJ databases">
        <title>Genomic Encyclopedia of Type Strains, Phase IV (KMG-IV): sequencing the most valuable type-strain genomes for metagenomic binning, comparative biology and taxonomic classification.</title>
        <authorList>
            <person name="Goeker M."/>
        </authorList>
    </citation>
    <scope>NUCLEOTIDE SEQUENCE [LARGE SCALE GENOMIC DNA]</scope>
    <source>
        <strain evidence="10 11">DSM 16618</strain>
    </source>
</reference>
<dbReference type="SMART" id="SM00382">
    <property type="entry name" value="AAA"/>
    <property type="match status" value="2"/>
</dbReference>
<feature type="compositionally biased region" description="Basic and acidic residues" evidence="8">
    <location>
        <begin position="1"/>
        <end position="16"/>
    </location>
</feature>
<dbReference type="NCBIfam" id="NF007739">
    <property type="entry name" value="PRK10419.1"/>
    <property type="match status" value="2"/>
</dbReference>
<dbReference type="PANTHER" id="PTHR43297:SF2">
    <property type="entry name" value="DIPEPTIDE TRANSPORT ATP-BINDING PROTEIN DPPD"/>
    <property type="match status" value="1"/>
</dbReference>
<evidence type="ECO:0000256" key="1">
    <source>
        <dbReference type="ARBA" id="ARBA00004417"/>
    </source>
</evidence>
<sequence length="570" mass="62628">MEAHETMEGMLDREGKPCGGAAQSSADGLGDVLVRVRGLGVTFNTADGPVQAVRSVGFDLRAGQTLALVGESGSGKSVTAYALMRLLPDSAALTGRIEYQGELLLKLPEARMRQLRGNEIAMVFQEPMTALNPMMRIGLQIRESLYRHTALRGQAAWARVIELLQQVGIPEPERRYRSYPHELSGGQRQRVVIAMALACGPKVLVADEPTTALDVTVQAQILALLRDLQQRLGLAVLLITHDLGMVRHVADTVCVMRGGEMVEQGPCARVFSQPRQAYTRMLLAAEPHGTKPPVDPDAPVLLQARDIEVAFPLRRGLFRRPERFVAVHGVSLDVRRGETVGIVGESGSGKSTLGRALLNLLPAQGTRRFDTADLARLSPAAMRPLRRRMQVVFQDPFGSLSPRMTVGDIIGEGLRVHEPQLGRAERERSIAQAMSDVRLDPAMRNRYPHEFSGGQRQRIAIARAVILRPEFLLLDEPTSALDRSVQAEVLDLLRDLQQRYRMSYLFISHDLAVVRAMADTLLVMRAGAVVEQGTASEIFAAPQHAYTKALLAAAFWRDGAQEHRVSGQEQ</sequence>
<dbReference type="AlphaFoldDB" id="A0A4Q7MWH9"/>
<comment type="caution">
    <text evidence="10">The sequence shown here is derived from an EMBL/GenBank/DDBJ whole genome shotgun (WGS) entry which is preliminary data.</text>
</comment>